<dbReference type="SUPFAM" id="SSF53098">
    <property type="entry name" value="Ribonuclease H-like"/>
    <property type="match status" value="1"/>
</dbReference>
<reference evidence="2" key="1">
    <citation type="journal article" date="2022" name="Front. Genet.">
        <title>Chromosome-Scale Assembly of the Dendrobium nobile Genome Provides Insights Into the Molecular Mechanism of the Biosynthesis of the Medicinal Active Ingredient of Dendrobium.</title>
        <authorList>
            <person name="Xu Q."/>
            <person name="Niu S.-C."/>
            <person name="Li K.-L."/>
            <person name="Zheng P.-J."/>
            <person name="Zhang X.-J."/>
            <person name="Jia Y."/>
            <person name="Liu Y."/>
            <person name="Niu Y.-X."/>
            <person name="Yu L.-H."/>
            <person name="Chen D.-F."/>
            <person name="Zhang G.-Q."/>
        </authorList>
    </citation>
    <scope>NUCLEOTIDE SEQUENCE</scope>
    <source>
        <tissue evidence="2">Leaf</tissue>
    </source>
</reference>
<gene>
    <name evidence="2" type="ORF">KFK09_022128</name>
</gene>
<evidence type="ECO:0000313" key="2">
    <source>
        <dbReference type="EMBL" id="KAI0495825.1"/>
    </source>
</evidence>
<dbReference type="PROSITE" id="PS50994">
    <property type="entry name" value="INTEGRASE"/>
    <property type="match status" value="1"/>
</dbReference>
<dbReference type="PANTHER" id="PTHR35046:SF18">
    <property type="entry name" value="RNA-DIRECTED DNA POLYMERASE"/>
    <property type="match status" value="1"/>
</dbReference>
<dbReference type="PANTHER" id="PTHR35046">
    <property type="entry name" value="ZINC KNUCKLE (CCHC-TYPE) FAMILY PROTEIN"/>
    <property type="match status" value="1"/>
</dbReference>
<dbReference type="InterPro" id="IPR012337">
    <property type="entry name" value="RNaseH-like_sf"/>
</dbReference>
<organism evidence="2 3">
    <name type="scientific">Dendrobium nobile</name>
    <name type="common">Orchid</name>
    <dbReference type="NCBI Taxonomy" id="94219"/>
    <lineage>
        <taxon>Eukaryota</taxon>
        <taxon>Viridiplantae</taxon>
        <taxon>Streptophyta</taxon>
        <taxon>Embryophyta</taxon>
        <taxon>Tracheophyta</taxon>
        <taxon>Spermatophyta</taxon>
        <taxon>Magnoliopsida</taxon>
        <taxon>Liliopsida</taxon>
        <taxon>Asparagales</taxon>
        <taxon>Orchidaceae</taxon>
        <taxon>Epidendroideae</taxon>
        <taxon>Malaxideae</taxon>
        <taxon>Dendrobiinae</taxon>
        <taxon>Dendrobium</taxon>
    </lineage>
</organism>
<dbReference type="InterPro" id="IPR036397">
    <property type="entry name" value="RNaseH_sf"/>
</dbReference>
<proteinExistence type="predicted"/>
<comment type="caution">
    <text evidence="2">The sequence shown here is derived from an EMBL/GenBank/DDBJ whole genome shotgun (WGS) entry which is preliminary data.</text>
</comment>
<sequence length="109" mass="12687">MKHGTDSILVVVDRFSKMAHFVACKKTFDVVNVARLFFKEIVRLHGLPRSITSDRDVKFISHFWRDLWGRLHTEVKLSSAYYPQTDGQTEVVNRTLGNILRCLVQNRPK</sequence>
<evidence type="ECO:0000313" key="3">
    <source>
        <dbReference type="Proteomes" id="UP000829196"/>
    </source>
</evidence>
<name>A0A8T3ANR9_DENNO</name>
<dbReference type="SMR" id="A0A8T3ANR9"/>
<feature type="domain" description="Integrase catalytic" evidence="1">
    <location>
        <begin position="1"/>
        <end position="109"/>
    </location>
</feature>
<accession>A0A8T3ANR9</accession>
<dbReference type="Gene3D" id="3.30.420.10">
    <property type="entry name" value="Ribonuclease H-like superfamily/Ribonuclease H"/>
    <property type="match status" value="1"/>
</dbReference>
<dbReference type="GO" id="GO:0003676">
    <property type="term" value="F:nucleic acid binding"/>
    <property type="evidence" value="ECO:0007669"/>
    <property type="project" value="InterPro"/>
</dbReference>
<dbReference type="OrthoDB" id="684556at2759"/>
<dbReference type="InterPro" id="IPR001584">
    <property type="entry name" value="Integrase_cat-core"/>
</dbReference>
<keyword evidence="3" id="KW-1185">Reference proteome</keyword>
<dbReference type="Proteomes" id="UP000829196">
    <property type="component" value="Unassembled WGS sequence"/>
</dbReference>
<evidence type="ECO:0000259" key="1">
    <source>
        <dbReference type="PROSITE" id="PS50994"/>
    </source>
</evidence>
<protein>
    <recommendedName>
        <fullName evidence="1">Integrase catalytic domain-containing protein</fullName>
    </recommendedName>
</protein>
<dbReference type="EMBL" id="JAGYWB010000016">
    <property type="protein sequence ID" value="KAI0495825.1"/>
    <property type="molecule type" value="Genomic_DNA"/>
</dbReference>
<dbReference type="GO" id="GO:0015074">
    <property type="term" value="P:DNA integration"/>
    <property type="evidence" value="ECO:0007669"/>
    <property type="project" value="InterPro"/>
</dbReference>
<dbReference type="AlphaFoldDB" id="A0A8T3ANR9"/>